<comment type="caution">
    <text evidence="3">The sequence shown here is derived from an EMBL/GenBank/DDBJ whole genome shotgun (WGS) entry which is preliminary data.</text>
</comment>
<feature type="transmembrane region" description="Helical" evidence="1">
    <location>
        <begin position="115"/>
        <end position="141"/>
    </location>
</feature>
<accession>A0A2W5Q3G5</accession>
<reference evidence="3 4" key="1">
    <citation type="submission" date="2017-08" db="EMBL/GenBank/DDBJ databases">
        <title>Infants hospitalized years apart are colonized by the same room-sourced microbial strains.</title>
        <authorList>
            <person name="Brooks B."/>
            <person name="Olm M.R."/>
            <person name="Firek B.A."/>
            <person name="Baker R."/>
            <person name="Thomas B.C."/>
            <person name="Morowitz M.J."/>
            <person name="Banfield J.F."/>
        </authorList>
    </citation>
    <scope>NUCLEOTIDE SEQUENCE [LARGE SCALE GENOMIC DNA]</scope>
    <source>
        <strain evidence="3">S2_005_002_R2_34</strain>
    </source>
</reference>
<organism evidence="3 4">
    <name type="scientific">Rhodovulum sulfidophilum</name>
    <name type="common">Rhodobacter sulfidophilus</name>
    <dbReference type="NCBI Taxonomy" id="35806"/>
    <lineage>
        <taxon>Bacteria</taxon>
        <taxon>Pseudomonadati</taxon>
        <taxon>Pseudomonadota</taxon>
        <taxon>Alphaproteobacteria</taxon>
        <taxon>Rhodobacterales</taxon>
        <taxon>Paracoccaceae</taxon>
        <taxon>Rhodovulum</taxon>
    </lineage>
</organism>
<feature type="transmembrane region" description="Helical" evidence="1">
    <location>
        <begin position="37"/>
        <end position="56"/>
    </location>
</feature>
<dbReference type="Proteomes" id="UP000249185">
    <property type="component" value="Unassembled WGS sequence"/>
</dbReference>
<keyword evidence="1" id="KW-0812">Transmembrane</keyword>
<protein>
    <recommendedName>
        <fullName evidence="2">DUF1468 domain-containing protein</fullName>
    </recommendedName>
</protein>
<evidence type="ECO:0000313" key="4">
    <source>
        <dbReference type="Proteomes" id="UP000249185"/>
    </source>
</evidence>
<feature type="transmembrane region" description="Helical" evidence="1">
    <location>
        <begin position="76"/>
        <end position="109"/>
    </location>
</feature>
<evidence type="ECO:0000256" key="1">
    <source>
        <dbReference type="SAM" id="Phobius"/>
    </source>
</evidence>
<keyword evidence="1" id="KW-0472">Membrane</keyword>
<dbReference type="InterPro" id="IPR009936">
    <property type="entry name" value="DUF1468"/>
</dbReference>
<dbReference type="Pfam" id="PF07331">
    <property type="entry name" value="TctB"/>
    <property type="match status" value="1"/>
</dbReference>
<name>A0A2W5Q3G5_RHOSU</name>
<dbReference type="AlphaFoldDB" id="A0A2W5Q3G5"/>
<sequence length="153" mass="15988">MSLINREVGCGLFFITVGGLFLQQSAGLEIGSVRSMGPGYMPGVLSILLIVIGLVVAGKGLRQAREAPPPPHLRGLIFILVPPLLFALMIGPFGLALSIFVLAACAAMADRTTRLSQAALIGIIMSVLCVTLLVWALGVPIRVIGPALQFRGA</sequence>
<dbReference type="EMBL" id="QFPW01000036">
    <property type="protein sequence ID" value="PZQ45880.1"/>
    <property type="molecule type" value="Genomic_DNA"/>
</dbReference>
<gene>
    <name evidence="3" type="ORF">DI556_21805</name>
</gene>
<evidence type="ECO:0000313" key="3">
    <source>
        <dbReference type="EMBL" id="PZQ45880.1"/>
    </source>
</evidence>
<proteinExistence type="predicted"/>
<feature type="domain" description="DUF1468" evidence="2">
    <location>
        <begin position="10"/>
        <end position="140"/>
    </location>
</feature>
<evidence type="ECO:0000259" key="2">
    <source>
        <dbReference type="Pfam" id="PF07331"/>
    </source>
</evidence>
<keyword evidence="1" id="KW-1133">Transmembrane helix</keyword>